<dbReference type="Gene3D" id="1.10.10.10">
    <property type="entry name" value="Winged helix-like DNA-binding domain superfamily/Winged helix DNA-binding domain"/>
    <property type="match status" value="1"/>
</dbReference>
<protein>
    <recommendedName>
        <fullName evidence="4">Helix-turn-helix domain-containing protein</fullName>
    </recommendedName>
</protein>
<proteinExistence type="predicted"/>
<organism evidence="2 3">
    <name type="scientific">Methylobacterium durans</name>
    <dbReference type="NCBI Taxonomy" id="2202825"/>
    <lineage>
        <taxon>Bacteria</taxon>
        <taxon>Pseudomonadati</taxon>
        <taxon>Pseudomonadota</taxon>
        <taxon>Alphaproteobacteria</taxon>
        <taxon>Hyphomicrobiales</taxon>
        <taxon>Methylobacteriaceae</taxon>
        <taxon>Methylobacterium</taxon>
    </lineage>
</organism>
<dbReference type="Proteomes" id="UP000245926">
    <property type="component" value="Chromosome"/>
</dbReference>
<dbReference type="Pfam" id="PF13730">
    <property type="entry name" value="HTH_36"/>
    <property type="match status" value="1"/>
</dbReference>
<reference evidence="3" key="1">
    <citation type="submission" date="2018-05" db="EMBL/GenBank/DDBJ databases">
        <title>Complete Genome Sequence of Methylobacterium sp. 17SD2-17.</title>
        <authorList>
            <person name="Srinivasan S."/>
        </authorList>
    </citation>
    <scope>NUCLEOTIDE SEQUENCE [LARGE SCALE GENOMIC DNA]</scope>
    <source>
        <strain evidence="3">17SD2-17</strain>
    </source>
</reference>
<gene>
    <name evidence="2" type="ORF">DK389_26980</name>
</gene>
<evidence type="ECO:0000313" key="3">
    <source>
        <dbReference type="Proteomes" id="UP000245926"/>
    </source>
</evidence>
<name>A0A2U8WBE7_9HYPH</name>
<sequence length="141" mass="15095">MAAVSLLQKWNLLQVIIASPDLSASAKVVAARLLDFFNSQTGRCCPSYQALADGTGLKRRAIIYAIQELEQAGWIAVERVKGGAAAANRYATNAFQIDFSRTASNDPTVHDGAPSRVHEDAPLTVHDDALLQDGNSARDEG</sequence>
<evidence type="ECO:0000313" key="2">
    <source>
        <dbReference type="EMBL" id="AWN43485.1"/>
    </source>
</evidence>
<dbReference type="AlphaFoldDB" id="A0A2U8WBE7"/>
<keyword evidence="3" id="KW-1185">Reference proteome</keyword>
<dbReference type="OrthoDB" id="8338377at2"/>
<evidence type="ECO:0008006" key="4">
    <source>
        <dbReference type="Google" id="ProtNLM"/>
    </source>
</evidence>
<dbReference type="InterPro" id="IPR036388">
    <property type="entry name" value="WH-like_DNA-bd_sf"/>
</dbReference>
<evidence type="ECO:0000256" key="1">
    <source>
        <dbReference type="SAM" id="MobiDB-lite"/>
    </source>
</evidence>
<feature type="region of interest" description="Disordered" evidence="1">
    <location>
        <begin position="103"/>
        <end position="122"/>
    </location>
</feature>
<dbReference type="RefSeq" id="WP_109894327.1">
    <property type="nucleotide sequence ID" value="NZ_CP029550.1"/>
</dbReference>
<accession>A0A2U8WBE7</accession>
<dbReference type="EMBL" id="CP029550">
    <property type="protein sequence ID" value="AWN43485.1"/>
    <property type="molecule type" value="Genomic_DNA"/>
</dbReference>
<dbReference type="KEGG" id="mets:DK389_26980"/>